<dbReference type="EMBL" id="MN739218">
    <property type="protein sequence ID" value="QHS94234.1"/>
    <property type="molecule type" value="Genomic_DNA"/>
</dbReference>
<dbReference type="AlphaFoldDB" id="A0A6C0BRH8"/>
<name>A0A6C0BRH8_9ZZZZ</name>
<proteinExistence type="predicted"/>
<accession>A0A6C0BRH8</accession>
<organism evidence="1">
    <name type="scientific">viral metagenome</name>
    <dbReference type="NCBI Taxonomy" id="1070528"/>
    <lineage>
        <taxon>unclassified sequences</taxon>
        <taxon>metagenomes</taxon>
        <taxon>organismal metagenomes</taxon>
    </lineage>
</organism>
<protein>
    <submittedName>
        <fullName evidence="1">Uncharacterized protein</fullName>
    </submittedName>
</protein>
<reference evidence="1" key="1">
    <citation type="journal article" date="2020" name="Nature">
        <title>Giant virus diversity and host interactions through global metagenomics.</title>
        <authorList>
            <person name="Schulz F."/>
            <person name="Roux S."/>
            <person name="Paez-Espino D."/>
            <person name="Jungbluth S."/>
            <person name="Walsh D.A."/>
            <person name="Denef V.J."/>
            <person name="McMahon K.D."/>
            <person name="Konstantinidis K.T."/>
            <person name="Eloe-Fadrosh E.A."/>
            <person name="Kyrpides N.C."/>
            <person name="Woyke T."/>
        </authorList>
    </citation>
    <scope>NUCLEOTIDE SEQUENCE</scope>
    <source>
        <strain evidence="1">GVMAG-M-3300018416-26</strain>
    </source>
</reference>
<evidence type="ECO:0000313" key="1">
    <source>
        <dbReference type="EMBL" id="QHS94234.1"/>
    </source>
</evidence>
<sequence length="77" mass="8976">MDQPDDCSKKTIKKPRTDALDKFTPIVYNWMSLARDEIAQDTFHSIQEMDMCLTESLSNAIVDFHKKETDLKKLKKV</sequence>